<feature type="compositionally biased region" description="Basic and acidic residues" evidence="1">
    <location>
        <begin position="264"/>
        <end position="278"/>
    </location>
</feature>
<feature type="region of interest" description="Disordered" evidence="1">
    <location>
        <begin position="36"/>
        <end position="57"/>
    </location>
</feature>
<feature type="region of interest" description="Disordered" evidence="1">
    <location>
        <begin position="379"/>
        <end position="433"/>
    </location>
</feature>
<feature type="compositionally biased region" description="Basic and acidic residues" evidence="1">
    <location>
        <begin position="412"/>
        <end position="433"/>
    </location>
</feature>
<gene>
    <name evidence="2" type="ORF">CGI_10018418</name>
</gene>
<protein>
    <submittedName>
        <fullName evidence="2">Uncharacterized protein</fullName>
    </submittedName>
</protein>
<feature type="region of interest" description="Disordered" evidence="1">
    <location>
        <begin position="664"/>
        <end position="684"/>
    </location>
</feature>
<organism evidence="2">
    <name type="scientific">Magallana gigas</name>
    <name type="common">Pacific oyster</name>
    <name type="synonym">Crassostrea gigas</name>
    <dbReference type="NCBI Taxonomy" id="29159"/>
    <lineage>
        <taxon>Eukaryota</taxon>
        <taxon>Metazoa</taxon>
        <taxon>Spiralia</taxon>
        <taxon>Lophotrochozoa</taxon>
        <taxon>Mollusca</taxon>
        <taxon>Bivalvia</taxon>
        <taxon>Autobranchia</taxon>
        <taxon>Pteriomorphia</taxon>
        <taxon>Ostreida</taxon>
        <taxon>Ostreoidea</taxon>
        <taxon>Ostreidae</taxon>
        <taxon>Magallana</taxon>
    </lineage>
</organism>
<feature type="compositionally biased region" description="Basic and acidic residues" evidence="1">
    <location>
        <begin position="562"/>
        <end position="596"/>
    </location>
</feature>
<accession>K1QGM3</accession>
<dbReference type="EMBL" id="JH817703">
    <property type="protein sequence ID" value="EKC27955.1"/>
    <property type="molecule type" value="Genomic_DNA"/>
</dbReference>
<proteinExistence type="predicted"/>
<dbReference type="AlphaFoldDB" id="K1QGM3"/>
<feature type="compositionally biased region" description="Low complexity" evidence="1">
    <location>
        <begin position="351"/>
        <end position="361"/>
    </location>
</feature>
<feature type="region of interest" description="Disordered" evidence="1">
    <location>
        <begin position="562"/>
        <end position="622"/>
    </location>
</feature>
<evidence type="ECO:0000313" key="2">
    <source>
        <dbReference type="EMBL" id="EKC27955.1"/>
    </source>
</evidence>
<feature type="region of interest" description="Disordered" evidence="1">
    <location>
        <begin position="183"/>
        <end position="278"/>
    </location>
</feature>
<dbReference type="HOGENOM" id="CLU_402397_0_0_1"/>
<sequence>MGGLSLLFMAGQQNASKAAATSQTLDLSREKVNRLDSGPALLPPGQGMSGMEQGLQSNEKEDKNTMVASGKMVMDSIIDQLYYSKSDTSSEFDGEETKKGVYTSLSDKPSDKSLLHDLSVSRDELERKLLLNQQRGSRAGLDIARSNFVDPRNAMITNHAMIKSQMLSWSGFKRKRCYSEGFKDTPEMSTLQPFDNPYYKKGDSSSDIVDEDGEGDFQPVRKSKRRNRGQRYQELINEGIIQPSKDRQTNSKSPEDSLSGEPRVVQRESEFKEEEHLELNSREHLRFDVLSVYPRQIRKRTQSESEKVRLEDSSRYKTGDFDLEAHIATLPACSLEKVAKPKRTTPKLRSTSESRASSVSSDSCSATEIKLTIPPHLKVKAEDIPPGPVIGSKKRKARKHSITHLMPVTAENKGEESARNTSNTDEKSQKPLDCEIKDTEKFTGIKKPIENTDIQNNNGSSDANFIQIKTEESNEHCVEQDVSKSNVLDSVCQPPDSQGKNVTHDPSPCVTTPGDRQSFHMEKNGHVQTEIGGTVSAGIVEKTSPLGISNLVKSSISGVDEIPYRESSGEEPDKLSAMCDSDKDRAENNSLDKDVTESNSEDYESFGRGQVKEKCEDDPVTDTDPCCLTSDSKMNSQGISQSSLGQPCGKQVTEVISFHLDDSRDERSKVAMQNNPLQTAVVNS</sequence>
<feature type="compositionally biased region" description="Basic and acidic residues" evidence="1">
    <location>
        <begin position="244"/>
        <end position="255"/>
    </location>
</feature>
<dbReference type="InParanoid" id="K1QGM3"/>
<feature type="compositionally biased region" description="Polar residues" evidence="1">
    <location>
        <begin position="671"/>
        <end position="684"/>
    </location>
</feature>
<reference evidence="2" key="1">
    <citation type="journal article" date="2012" name="Nature">
        <title>The oyster genome reveals stress adaptation and complexity of shell formation.</title>
        <authorList>
            <person name="Zhang G."/>
            <person name="Fang X."/>
            <person name="Guo X."/>
            <person name="Li L."/>
            <person name="Luo R."/>
            <person name="Xu F."/>
            <person name="Yang P."/>
            <person name="Zhang L."/>
            <person name="Wang X."/>
            <person name="Qi H."/>
            <person name="Xiong Z."/>
            <person name="Que H."/>
            <person name="Xie Y."/>
            <person name="Holland P.W."/>
            <person name="Paps J."/>
            <person name="Zhu Y."/>
            <person name="Wu F."/>
            <person name="Chen Y."/>
            <person name="Wang J."/>
            <person name="Peng C."/>
            <person name="Meng J."/>
            <person name="Yang L."/>
            <person name="Liu J."/>
            <person name="Wen B."/>
            <person name="Zhang N."/>
            <person name="Huang Z."/>
            <person name="Zhu Q."/>
            <person name="Feng Y."/>
            <person name="Mount A."/>
            <person name="Hedgecock D."/>
            <person name="Xu Z."/>
            <person name="Liu Y."/>
            <person name="Domazet-Loso T."/>
            <person name="Du Y."/>
            <person name="Sun X."/>
            <person name="Zhang S."/>
            <person name="Liu B."/>
            <person name="Cheng P."/>
            <person name="Jiang X."/>
            <person name="Li J."/>
            <person name="Fan D."/>
            <person name="Wang W."/>
            <person name="Fu W."/>
            <person name="Wang T."/>
            <person name="Wang B."/>
            <person name="Zhang J."/>
            <person name="Peng Z."/>
            <person name="Li Y."/>
            <person name="Li N."/>
            <person name="Wang J."/>
            <person name="Chen M."/>
            <person name="He Y."/>
            <person name="Tan F."/>
            <person name="Song X."/>
            <person name="Zheng Q."/>
            <person name="Huang R."/>
            <person name="Yang H."/>
            <person name="Du X."/>
            <person name="Chen L."/>
            <person name="Yang M."/>
            <person name="Gaffney P.M."/>
            <person name="Wang S."/>
            <person name="Luo L."/>
            <person name="She Z."/>
            <person name="Ming Y."/>
            <person name="Huang W."/>
            <person name="Zhang S."/>
            <person name="Huang B."/>
            <person name="Zhang Y."/>
            <person name="Qu T."/>
            <person name="Ni P."/>
            <person name="Miao G."/>
            <person name="Wang J."/>
            <person name="Wang Q."/>
            <person name="Steinberg C.E."/>
            <person name="Wang H."/>
            <person name="Li N."/>
            <person name="Qian L."/>
            <person name="Zhang G."/>
            <person name="Li Y."/>
            <person name="Yang H."/>
            <person name="Liu X."/>
            <person name="Wang J."/>
            <person name="Yin Y."/>
            <person name="Wang J."/>
        </authorList>
    </citation>
    <scope>NUCLEOTIDE SEQUENCE [LARGE SCALE GENOMIC DNA]</scope>
    <source>
        <strain evidence="2">05x7-T-G4-1.051#20</strain>
    </source>
</reference>
<evidence type="ECO:0000256" key="1">
    <source>
        <dbReference type="SAM" id="MobiDB-lite"/>
    </source>
</evidence>
<feature type="compositionally biased region" description="Basic residues" evidence="1">
    <location>
        <begin position="392"/>
        <end position="402"/>
    </location>
</feature>
<feature type="region of interest" description="Disordered" evidence="1">
    <location>
        <begin position="340"/>
        <end position="361"/>
    </location>
</feature>
<name>K1QGM3_MAGGI</name>